<gene>
    <name evidence="3" type="ORF">GR257_22470</name>
</gene>
<comment type="caution">
    <text evidence="3">The sequence shown here is derived from an EMBL/GenBank/DDBJ whole genome shotgun (WGS) entry which is preliminary data.</text>
</comment>
<dbReference type="InterPro" id="IPR054732">
    <property type="entry name" value="NCAB2"/>
</dbReference>
<feature type="region of interest" description="Disordered" evidence="1">
    <location>
        <begin position="1"/>
        <end position="29"/>
    </location>
</feature>
<dbReference type="EMBL" id="WUFV01000014">
    <property type="protein sequence ID" value="NEK17595.1"/>
    <property type="molecule type" value="Genomic_DNA"/>
</dbReference>
<accession>A0A7K3VKC8</accession>
<feature type="domain" description="NACHT C-terminal Alpha/Beta 2" evidence="2">
    <location>
        <begin position="1387"/>
        <end position="1466"/>
    </location>
</feature>
<feature type="compositionally biased region" description="Basic and acidic residues" evidence="1">
    <location>
        <begin position="1447"/>
        <end position="1458"/>
    </location>
</feature>
<evidence type="ECO:0000256" key="1">
    <source>
        <dbReference type="SAM" id="MobiDB-lite"/>
    </source>
</evidence>
<dbReference type="InterPro" id="IPR027417">
    <property type="entry name" value="P-loop_NTPase"/>
</dbReference>
<dbReference type="Gene3D" id="3.40.50.300">
    <property type="entry name" value="P-loop containing nucleotide triphosphate hydrolases"/>
    <property type="match status" value="1"/>
</dbReference>
<feature type="region of interest" description="Disordered" evidence="1">
    <location>
        <begin position="1447"/>
        <end position="1472"/>
    </location>
</feature>
<keyword evidence="3" id="KW-0378">Hydrolase</keyword>
<sequence>MSVSPEVTTTPSTSVASSGKSQRDNFTEPTKRLLAQRVGWLCSNPECTKPTVGPQKGGPGTMNIGVAAHITAAAEGFARYDARLTPEERKAADNGIWLCSDHAHQIDHDEKAFRVELLHKWKKDAEERAFAQLLTGGRARVEPMGTELADALGYLRKQFGLPRSEDLPALLEKVRSAAQRHIETFTQQGPAHAVSLYLTAASSRGKSFTHVEMAAALRSCGVLDLVAEPGQGKSTTLVQLGARLLESGPLPLLVPLAEVGQSVDDLFSWVVGRQAFAGIRSEHLKFLAAHGEIAFLLDGWNEVTPVARLALIKTMRALRREFPLLVICITTRPQAAAVPFVARTVHVESLSDEQQEDLASRHGSVGQDLLDRVRRTSGVRDLARIPFYLQALLQVGDAGALPTTKEGTISLLVKQHEDIPERAEQLRQSMLGQHRRYLGDLAVAMMQARTTALDDTAARQSLRASNTKLLTEGLVQNAPEPASVLETLVATHVLVHGEGDTYAFQHQQFQEWYAAGHVEAMMRDLPKDAGLESSFAQELLDDRLWEEAILFACERLAVDESGVAIVARAVRLAMSVGPMLAAEIVYRTGGAVWSLVSPEVQAFARSWHQGDQVDLAVGFMMKTGRGDFADLVWPLVSNSSEQIQSEALHIGDRLRPSVFGVYLQGDYEHLQERVRERLVSGLIFGGGIEALETAFDLAKRDPSVEVKSEAVEALLFRGAPRQATSVLDGADNEVWRRVAERDYFDGLTAPPVLTRLRALQDEDTDANASPARNLVRFTRKAQNSGEVADLDAILRNEKLDLRADHTAAAFHQAAGAFPEVVAAAMTDRILTGSPLPFRVQGYLSPQPVSEAPELATIAIDSQEIDERTGGALFLSGPGIIARMISEFLELKPKIYANGMPSSAQYAPLGLLRDKISGTRPDAFVEAIVSFSAMQDHRDIEALADLITVHGKHGTNERMDDVPAEGRRKLVEALNGWADCLMRSGPPSRHDMAEVVDAMRRVPDSSQMRWVSAFLREDLKQRDALKELAKGGRNQEALNEWRNSHAHSYRQALYEIGADDAYEVAKSLLRHPEFGHDAAIALRLIAMPSLLEKRANIWPDLDRAQAARERRSNQPDLSLDATESILDVAEELAASEPPYGRAVALAAIAVVMPHIARPELMSKVAGLEVMSHTKLDLFNGMIVGGLLPSADLVLQEFRKVLAEKENRWWDDRTSYAIFSWLKVLPNTDRPTSVFDALALVPEKNLPRWQIRDILPQLRLLGVETKAGMLREFALRFPDMLSEHEWFGQVQKLGFRPAMDLFLEGVEGDLGKGFDLRTGHFLLPEQLAYAMADNDMPYLFEKLAAARSDGAKQLVFSVLLKTSSVEGLIAAAQSPVGRQTIRRQGARGVQDMIYSREPHSPDGTSYELRPRNASEVRRQLFALTVSPDKDQAAFAVDYLTRIDMIRQEDGATLDEPRHPDIQSGRPWPQVAPPH</sequence>
<keyword evidence="3" id="KW-0540">Nuclease</keyword>
<evidence type="ECO:0000313" key="4">
    <source>
        <dbReference type="Proteomes" id="UP000471705"/>
    </source>
</evidence>
<feature type="compositionally biased region" description="Low complexity" evidence="1">
    <location>
        <begin position="1"/>
        <end position="18"/>
    </location>
</feature>
<evidence type="ECO:0000313" key="3">
    <source>
        <dbReference type="EMBL" id="NEK17595.1"/>
    </source>
</evidence>
<dbReference type="GO" id="GO:0004519">
    <property type="term" value="F:endonuclease activity"/>
    <property type="evidence" value="ECO:0007669"/>
    <property type="project" value="UniProtKB-KW"/>
</dbReference>
<protein>
    <submittedName>
        <fullName evidence="3">HNH endonuclease</fullName>
    </submittedName>
</protein>
<dbReference type="SUPFAM" id="SSF52540">
    <property type="entry name" value="P-loop containing nucleoside triphosphate hydrolases"/>
    <property type="match status" value="1"/>
</dbReference>
<dbReference type="Proteomes" id="UP000471705">
    <property type="component" value="Unassembled WGS sequence"/>
</dbReference>
<dbReference type="RefSeq" id="WP_164048171.1">
    <property type="nucleotide sequence ID" value="NZ_WUFV01000014.1"/>
</dbReference>
<proteinExistence type="predicted"/>
<organism evidence="3 4">
    <name type="scientific">Rhizobium leguminosarum</name>
    <dbReference type="NCBI Taxonomy" id="384"/>
    <lineage>
        <taxon>Bacteria</taxon>
        <taxon>Pseudomonadati</taxon>
        <taxon>Pseudomonadota</taxon>
        <taxon>Alphaproteobacteria</taxon>
        <taxon>Hyphomicrobiales</taxon>
        <taxon>Rhizobiaceae</taxon>
        <taxon>Rhizobium/Agrobacterium group</taxon>
        <taxon>Rhizobium</taxon>
    </lineage>
</organism>
<evidence type="ECO:0000259" key="2">
    <source>
        <dbReference type="Pfam" id="PF22726"/>
    </source>
</evidence>
<name>A0A7K3VKC8_RHILE</name>
<keyword evidence="3" id="KW-0255">Endonuclease</keyword>
<dbReference type="Pfam" id="PF22726">
    <property type="entry name" value="NCAB2"/>
    <property type="match status" value="1"/>
</dbReference>
<reference evidence="3 4" key="1">
    <citation type="submission" date="2019-12" db="EMBL/GenBank/DDBJ databases">
        <title>Rhizobium genotypes associated with high levels of biological nitrogen fixation by grain legumes in a temperate-maritime cropping system.</title>
        <authorList>
            <person name="Maluk M."/>
            <person name="Francesc Ferrando Molina F."/>
            <person name="Lopez Del Egido L."/>
            <person name="Lafos M."/>
            <person name="Langarica-Fuentes A."/>
            <person name="Gebre Yohannes G."/>
            <person name="Young M.W."/>
            <person name="Martin P."/>
            <person name="Gantlett R."/>
            <person name="Kenicer G."/>
            <person name="Hawes C."/>
            <person name="Begg G.S."/>
            <person name="Quilliam R.S."/>
            <person name="Squire G.R."/>
            <person name="Poole P.S."/>
            <person name="Young P.W."/>
            <person name="Iannetta P.M."/>
            <person name="James E.K."/>
        </authorList>
    </citation>
    <scope>NUCLEOTIDE SEQUENCE [LARGE SCALE GENOMIC DNA]</scope>
    <source>
        <strain evidence="3 4">JHI54</strain>
    </source>
</reference>